<feature type="region of interest" description="Disordered" evidence="1">
    <location>
        <begin position="1"/>
        <end position="32"/>
    </location>
</feature>
<accession>C7ZEZ4</accession>
<sequence>MDDDCEQDDNKMRVQQSCSHPYNPAIRPREASTALRAANLEKDFSLSLSPDHEEQWSSNWSSNSLSLKSFLRCRSWVRLRVPAEPRDDIVDTEVVFIEESEDEDDIEGDNDDDQVQTAYDEPALFAENEINKSNEEFGVEQNAATALMAFYSRGNNDSLVEETPLDVHRGYQLRLIPQSDRYFAHRATRSTYFTTQQYTSTFPQHRPTVAAEATHHTARPIHRIPLLLPQPLRPDTRSYRRSDIIPFPAWCLKVLDLGQCLRTHSRAMSRTCPIVSYLSILELMGRATIKTSSIMLCRPPQEGFYMNSNMRCLICVGDMPLSPAQFKPKFT</sequence>
<keyword evidence="3" id="KW-1185">Reference proteome</keyword>
<dbReference type="AlphaFoldDB" id="C7ZEZ4"/>
<dbReference type="HOGENOM" id="CLU_839607_0_0_1"/>
<name>C7ZEZ4_FUSV7</name>
<proteinExistence type="predicted"/>
<organism evidence="2 3">
    <name type="scientific">Fusarium vanettenii (strain ATCC MYA-4622 / CBS 123669 / FGSC 9596 / NRRL 45880 / 77-13-4)</name>
    <name type="common">Fusarium solani subsp. pisi</name>
    <dbReference type="NCBI Taxonomy" id="660122"/>
    <lineage>
        <taxon>Eukaryota</taxon>
        <taxon>Fungi</taxon>
        <taxon>Dikarya</taxon>
        <taxon>Ascomycota</taxon>
        <taxon>Pezizomycotina</taxon>
        <taxon>Sordariomycetes</taxon>
        <taxon>Hypocreomycetidae</taxon>
        <taxon>Hypocreales</taxon>
        <taxon>Nectriaceae</taxon>
        <taxon>Fusarium</taxon>
        <taxon>Fusarium solani species complex</taxon>
        <taxon>Fusarium vanettenii</taxon>
    </lineage>
</organism>
<dbReference type="InParanoid" id="C7ZEZ4"/>
<dbReference type="Proteomes" id="UP000005206">
    <property type="component" value="Chromosome 11"/>
</dbReference>
<reference evidence="2 3" key="1">
    <citation type="journal article" date="2009" name="PLoS Genet.">
        <title>The genome of Nectria haematococca: contribution of supernumerary chromosomes to gene expansion.</title>
        <authorList>
            <person name="Coleman J.J."/>
            <person name="Rounsley S.D."/>
            <person name="Rodriguez-Carres M."/>
            <person name="Kuo A."/>
            <person name="Wasmann C.C."/>
            <person name="Grimwood J."/>
            <person name="Schmutz J."/>
            <person name="Taga M."/>
            <person name="White G.J."/>
            <person name="Zhou S."/>
            <person name="Schwartz D.C."/>
            <person name="Freitag M."/>
            <person name="Ma L.J."/>
            <person name="Danchin E.G."/>
            <person name="Henrissat B."/>
            <person name="Coutinho P.M."/>
            <person name="Nelson D.R."/>
            <person name="Straney D."/>
            <person name="Napoli C.A."/>
            <person name="Barker B.M."/>
            <person name="Gribskov M."/>
            <person name="Rep M."/>
            <person name="Kroken S."/>
            <person name="Molnar I."/>
            <person name="Rensing C."/>
            <person name="Kennell J.C."/>
            <person name="Zamora J."/>
            <person name="Farman M.L."/>
            <person name="Selker E.U."/>
            <person name="Salamov A."/>
            <person name="Shapiro H."/>
            <person name="Pangilinan J."/>
            <person name="Lindquist E."/>
            <person name="Lamers C."/>
            <person name="Grigoriev I.V."/>
            <person name="Geiser D.M."/>
            <person name="Covert S.F."/>
            <person name="Temporini E."/>
            <person name="Vanetten H.D."/>
        </authorList>
    </citation>
    <scope>NUCLEOTIDE SEQUENCE [LARGE SCALE GENOMIC DNA]</scope>
    <source>
        <strain evidence="3">ATCC MYA-4622 / CBS 123669 / FGSC 9596 / NRRL 45880 / 77-13-4</strain>
    </source>
</reference>
<dbReference type="KEGG" id="nhe:NECHADRAFT_86351"/>
<dbReference type="EMBL" id="GG698922">
    <property type="protein sequence ID" value="EEU37483.1"/>
    <property type="molecule type" value="Genomic_DNA"/>
</dbReference>
<dbReference type="RefSeq" id="XP_003043196.1">
    <property type="nucleotide sequence ID" value="XM_003043150.1"/>
</dbReference>
<evidence type="ECO:0000313" key="3">
    <source>
        <dbReference type="Proteomes" id="UP000005206"/>
    </source>
</evidence>
<protein>
    <submittedName>
        <fullName evidence="2">Uncharacterized protein</fullName>
    </submittedName>
</protein>
<evidence type="ECO:0000256" key="1">
    <source>
        <dbReference type="SAM" id="MobiDB-lite"/>
    </source>
</evidence>
<evidence type="ECO:0000313" key="2">
    <source>
        <dbReference type="EMBL" id="EEU37483.1"/>
    </source>
</evidence>
<dbReference type="OrthoDB" id="10617011at2759"/>
<dbReference type="VEuPathDB" id="FungiDB:NECHADRAFT_86351"/>
<gene>
    <name evidence="2" type="ORF">NECHADRAFT_86351</name>
</gene>
<dbReference type="GeneID" id="9665301"/>